<gene>
    <name evidence="5" type="ORF">D0469_15620</name>
</gene>
<keyword evidence="6" id="KW-1185">Reference proteome</keyword>
<sequence>MLYRPFENRLNLELGKHDLYRAQWSILYYLFNNGSATHVEISNYLSVEKPTVTRTITRLEQQGYVEHIPGKDRREKRMQLTELGKAKYLEVRVTVDQYEEEILKGISVEEQQEVIRIMNDIRKNILK</sequence>
<dbReference type="InterPro" id="IPR000835">
    <property type="entry name" value="HTH_MarR-typ"/>
</dbReference>
<feature type="domain" description="HTH marR-type" evidence="4">
    <location>
        <begin position="1"/>
        <end position="123"/>
    </location>
</feature>
<organism evidence="5 6">
    <name type="scientific">Peribacillus saganii</name>
    <dbReference type="NCBI Taxonomy" id="2303992"/>
    <lineage>
        <taxon>Bacteria</taxon>
        <taxon>Bacillati</taxon>
        <taxon>Bacillota</taxon>
        <taxon>Bacilli</taxon>
        <taxon>Bacillales</taxon>
        <taxon>Bacillaceae</taxon>
        <taxon>Peribacillus</taxon>
    </lineage>
</organism>
<dbReference type="InterPro" id="IPR036390">
    <property type="entry name" value="WH_DNA-bd_sf"/>
</dbReference>
<dbReference type="GO" id="GO:0003677">
    <property type="term" value="F:DNA binding"/>
    <property type="evidence" value="ECO:0007669"/>
    <property type="project" value="UniProtKB-KW"/>
</dbReference>
<protein>
    <submittedName>
        <fullName evidence="5">MarR family transcriptional regulator</fullName>
    </submittedName>
</protein>
<dbReference type="EMBL" id="QVTE01000045">
    <property type="protein sequence ID" value="RFU67361.1"/>
    <property type="molecule type" value="Genomic_DNA"/>
</dbReference>
<dbReference type="PROSITE" id="PS50995">
    <property type="entry name" value="HTH_MARR_2"/>
    <property type="match status" value="1"/>
</dbReference>
<dbReference type="Pfam" id="PF01047">
    <property type="entry name" value="MarR"/>
    <property type="match status" value="1"/>
</dbReference>
<dbReference type="InterPro" id="IPR036388">
    <property type="entry name" value="WH-like_DNA-bd_sf"/>
</dbReference>
<reference evidence="5 6" key="1">
    <citation type="submission" date="2018-08" db="EMBL/GenBank/DDBJ databases">
        <title>Bacillus chawlae sp. nov., Bacillus glennii sp. nov., and Bacillus saganii sp. nov. Isolated from the Vehicle Assembly Building at Kennedy Space Center where the Viking Spacecraft were Assembled.</title>
        <authorList>
            <person name="Seuylemezian A."/>
            <person name="Vaishampayan P."/>
        </authorList>
    </citation>
    <scope>NUCLEOTIDE SEQUENCE [LARGE SCALE GENOMIC DNA]</scope>
    <source>
        <strain evidence="5 6">V47-23a</strain>
    </source>
</reference>
<evidence type="ECO:0000313" key="6">
    <source>
        <dbReference type="Proteomes" id="UP000264541"/>
    </source>
</evidence>
<keyword evidence="1" id="KW-0805">Transcription regulation</keyword>
<dbReference type="Gene3D" id="1.10.10.10">
    <property type="entry name" value="Winged helix-like DNA-binding domain superfamily/Winged helix DNA-binding domain"/>
    <property type="match status" value="1"/>
</dbReference>
<evidence type="ECO:0000313" key="5">
    <source>
        <dbReference type="EMBL" id="RFU67361.1"/>
    </source>
</evidence>
<dbReference type="PRINTS" id="PR00598">
    <property type="entry name" value="HTHMARR"/>
</dbReference>
<keyword evidence="2" id="KW-0238">DNA-binding</keyword>
<dbReference type="Proteomes" id="UP000264541">
    <property type="component" value="Unassembled WGS sequence"/>
</dbReference>
<evidence type="ECO:0000259" key="4">
    <source>
        <dbReference type="PROSITE" id="PS50995"/>
    </source>
</evidence>
<evidence type="ECO:0000256" key="3">
    <source>
        <dbReference type="ARBA" id="ARBA00023163"/>
    </source>
</evidence>
<comment type="caution">
    <text evidence="5">The sequence shown here is derived from an EMBL/GenBank/DDBJ whole genome shotgun (WGS) entry which is preliminary data.</text>
</comment>
<dbReference type="PANTHER" id="PTHR42756:SF1">
    <property type="entry name" value="TRANSCRIPTIONAL REPRESSOR OF EMRAB OPERON"/>
    <property type="match status" value="1"/>
</dbReference>
<accession>A0A372LLP0</accession>
<dbReference type="AlphaFoldDB" id="A0A372LLP0"/>
<dbReference type="GO" id="GO:0003700">
    <property type="term" value="F:DNA-binding transcription factor activity"/>
    <property type="evidence" value="ECO:0007669"/>
    <property type="project" value="InterPro"/>
</dbReference>
<keyword evidence="3" id="KW-0804">Transcription</keyword>
<dbReference type="PANTHER" id="PTHR42756">
    <property type="entry name" value="TRANSCRIPTIONAL REGULATOR, MARR"/>
    <property type="match status" value="1"/>
</dbReference>
<dbReference type="SMART" id="SM00347">
    <property type="entry name" value="HTH_MARR"/>
    <property type="match status" value="1"/>
</dbReference>
<evidence type="ECO:0000256" key="2">
    <source>
        <dbReference type="ARBA" id="ARBA00023125"/>
    </source>
</evidence>
<name>A0A372LLP0_9BACI</name>
<evidence type="ECO:0000256" key="1">
    <source>
        <dbReference type="ARBA" id="ARBA00023015"/>
    </source>
</evidence>
<dbReference type="SUPFAM" id="SSF46785">
    <property type="entry name" value="Winged helix' DNA-binding domain"/>
    <property type="match status" value="1"/>
</dbReference>
<dbReference type="OrthoDB" id="1904211at2"/>
<proteinExistence type="predicted"/>